<organism evidence="4 5">
    <name type="scientific">Micromonospora purpureochromogenes</name>
    <dbReference type="NCBI Taxonomy" id="47872"/>
    <lineage>
        <taxon>Bacteria</taxon>
        <taxon>Bacillati</taxon>
        <taxon>Actinomycetota</taxon>
        <taxon>Actinomycetes</taxon>
        <taxon>Micromonosporales</taxon>
        <taxon>Micromonosporaceae</taxon>
        <taxon>Micromonospora</taxon>
    </lineage>
</organism>
<feature type="compositionally biased region" description="Pro residues" evidence="1">
    <location>
        <begin position="147"/>
        <end position="161"/>
    </location>
</feature>
<evidence type="ECO:0000313" key="4">
    <source>
        <dbReference type="EMBL" id="SCF37121.1"/>
    </source>
</evidence>
<dbReference type="InterPro" id="IPR055568">
    <property type="entry name" value="DUF7144"/>
</dbReference>
<feature type="transmembrane region" description="Helical" evidence="2">
    <location>
        <begin position="19"/>
        <end position="38"/>
    </location>
</feature>
<keyword evidence="2" id="KW-0472">Membrane</keyword>
<keyword evidence="2" id="KW-1133">Transmembrane helix</keyword>
<keyword evidence="2" id="KW-0812">Transmembrane</keyword>
<proteinExistence type="predicted"/>
<evidence type="ECO:0000256" key="1">
    <source>
        <dbReference type="SAM" id="MobiDB-lite"/>
    </source>
</evidence>
<name>A0A1C4ZW81_9ACTN</name>
<dbReference type="RefSeq" id="WP_088963273.1">
    <property type="nucleotide sequence ID" value="NZ_LT607410.1"/>
</dbReference>
<dbReference type="Proteomes" id="UP000198228">
    <property type="component" value="Chromosome I"/>
</dbReference>
<sequence length="161" mass="16415">MGFPPPVDATRAQRAGPPLLAGTLLAISGLVDLLSAWATTTVDPFVVTTGRGMYLVDITGWAWLHVAIGAAVTLAGLAAATGRRGTASVALGCATLSAAVDLLLFPYAPVPALLVVGLDAAVMRLLLRHRRTGPATGGFSGARRPDPSSPDPPPWSPTRSG</sequence>
<feature type="transmembrane region" description="Helical" evidence="2">
    <location>
        <begin position="110"/>
        <end position="127"/>
    </location>
</feature>
<reference evidence="4 5" key="1">
    <citation type="submission" date="2016-06" db="EMBL/GenBank/DDBJ databases">
        <authorList>
            <person name="Kjaerup R.B."/>
            <person name="Dalgaard T.S."/>
            <person name="Juul-Madsen H.R."/>
        </authorList>
    </citation>
    <scope>NUCLEOTIDE SEQUENCE [LARGE SCALE GENOMIC DNA]</scope>
    <source>
        <strain evidence="4 5">DSM 43821</strain>
    </source>
</reference>
<dbReference type="EMBL" id="LT607410">
    <property type="protein sequence ID" value="SCF37121.1"/>
    <property type="molecule type" value="Genomic_DNA"/>
</dbReference>
<feature type="region of interest" description="Disordered" evidence="1">
    <location>
        <begin position="136"/>
        <end position="161"/>
    </location>
</feature>
<dbReference type="Pfam" id="PF23636">
    <property type="entry name" value="DUF7144"/>
    <property type="match status" value="1"/>
</dbReference>
<dbReference type="AlphaFoldDB" id="A0A1C4ZW81"/>
<accession>A0A1C4ZW81</accession>
<protein>
    <recommendedName>
        <fullName evidence="3">DUF7144 domain-containing protein</fullName>
    </recommendedName>
</protein>
<evidence type="ECO:0000256" key="2">
    <source>
        <dbReference type="SAM" id="Phobius"/>
    </source>
</evidence>
<feature type="transmembrane region" description="Helical" evidence="2">
    <location>
        <begin position="58"/>
        <end position="80"/>
    </location>
</feature>
<gene>
    <name evidence="4" type="ORF">GA0074696_4967</name>
</gene>
<evidence type="ECO:0000259" key="3">
    <source>
        <dbReference type="Pfam" id="PF23636"/>
    </source>
</evidence>
<feature type="domain" description="DUF7144" evidence="3">
    <location>
        <begin position="19"/>
        <end position="131"/>
    </location>
</feature>
<evidence type="ECO:0000313" key="5">
    <source>
        <dbReference type="Proteomes" id="UP000198228"/>
    </source>
</evidence>